<dbReference type="AlphaFoldDB" id="A0A9D2QZU4"/>
<reference evidence="1" key="2">
    <citation type="submission" date="2021-04" db="EMBL/GenBank/DDBJ databases">
        <authorList>
            <person name="Gilroy R."/>
        </authorList>
    </citation>
    <scope>NUCLEOTIDE SEQUENCE</scope>
    <source>
        <strain evidence="1">ChiHjej8B7-25341</strain>
    </source>
</reference>
<organism evidence="1 2">
    <name type="scientific">Candidatus Eisenbergiella stercorigallinarum</name>
    <dbReference type="NCBI Taxonomy" id="2838557"/>
    <lineage>
        <taxon>Bacteria</taxon>
        <taxon>Bacillati</taxon>
        <taxon>Bacillota</taxon>
        <taxon>Clostridia</taxon>
        <taxon>Lachnospirales</taxon>
        <taxon>Lachnospiraceae</taxon>
        <taxon>Eisenbergiella</taxon>
    </lineage>
</organism>
<comment type="caution">
    <text evidence="1">The sequence shown here is derived from an EMBL/GenBank/DDBJ whole genome shotgun (WGS) entry which is preliminary data.</text>
</comment>
<dbReference type="Proteomes" id="UP000823851">
    <property type="component" value="Unassembled WGS sequence"/>
</dbReference>
<evidence type="ECO:0000313" key="1">
    <source>
        <dbReference type="EMBL" id="HJD31222.1"/>
    </source>
</evidence>
<protein>
    <submittedName>
        <fullName evidence="1">Uncharacterized protein</fullName>
    </submittedName>
</protein>
<gene>
    <name evidence="1" type="ORF">H9912_04680</name>
</gene>
<dbReference type="EMBL" id="DWUW01000132">
    <property type="protein sequence ID" value="HJD31222.1"/>
    <property type="molecule type" value="Genomic_DNA"/>
</dbReference>
<reference evidence="1" key="1">
    <citation type="journal article" date="2021" name="PeerJ">
        <title>Extensive microbial diversity within the chicken gut microbiome revealed by metagenomics and culture.</title>
        <authorList>
            <person name="Gilroy R."/>
            <person name="Ravi A."/>
            <person name="Getino M."/>
            <person name="Pursley I."/>
            <person name="Horton D.L."/>
            <person name="Alikhan N.F."/>
            <person name="Baker D."/>
            <person name="Gharbi K."/>
            <person name="Hall N."/>
            <person name="Watson M."/>
            <person name="Adriaenssens E.M."/>
            <person name="Foster-Nyarko E."/>
            <person name="Jarju S."/>
            <person name="Secka A."/>
            <person name="Antonio M."/>
            <person name="Oren A."/>
            <person name="Chaudhuri R.R."/>
            <person name="La Ragione R."/>
            <person name="Hildebrand F."/>
            <person name="Pallen M.J."/>
        </authorList>
    </citation>
    <scope>NUCLEOTIDE SEQUENCE</scope>
    <source>
        <strain evidence="1">ChiHjej8B7-25341</strain>
    </source>
</reference>
<accession>A0A9D2QZU4</accession>
<name>A0A9D2QZU4_9FIRM</name>
<feature type="non-terminal residue" evidence="1">
    <location>
        <position position="1"/>
    </location>
</feature>
<sequence>MNFCTVTKLFLHFSTVYERKSSVEDSAECFPAKIRGIFRLVPCPVKSNQKGQWKILIKI</sequence>
<proteinExistence type="predicted"/>
<evidence type="ECO:0000313" key="2">
    <source>
        <dbReference type="Proteomes" id="UP000823851"/>
    </source>
</evidence>